<protein>
    <recommendedName>
        <fullName evidence="6">FYVE-type domain-containing protein</fullName>
    </recommendedName>
</protein>
<feature type="compositionally biased region" description="Polar residues" evidence="5">
    <location>
        <begin position="39"/>
        <end position="71"/>
    </location>
</feature>
<proteinExistence type="predicted"/>
<dbReference type="EMBL" id="LAFY01000372">
    <property type="protein sequence ID" value="KJX98958.1"/>
    <property type="molecule type" value="Genomic_DNA"/>
</dbReference>
<dbReference type="InterPro" id="IPR017455">
    <property type="entry name" value="Znf_FYVE-rel"/>
</dbReference>
<dbReference type="Gene3D" id="3.30.40.10">
    <property type="entry name" value="Zinc/RING finger domain, C3HC4 (zinc finger)"/>
    <property type="match status" value="1"/>
</dbReference>
<evidence type="ECO:0000313" key="8">
    <source>
        <dbReference type="Proteomes" id="UP000033647"/>
    </source>
</evidence>
<dbReference type="PROSITE" id="PS50178">
    <property type="entry name" value="ZF_FYVE"/>
    <property type="match status" value="1"/>
</dbReference>
<dbReference type="SUPFAM" id="SSF57903">
    <property type="entry name" value="FYVE/PHD zinc finger"/>
    <property type="match status" value="1"/>
</dbReference>
<evidence type="ECO:0000259" key="6">
    <source>
        <dbReference type="PROSITE" id="PS50178"/>
    </source>
</evidence>
<comment type="caution">
    <text evidence="7">The sequence shown here is derived from an EMBL/GenBank/DDBJ whole genome shotgun (WGS) entry which is preliminary data.</text>
</comment>
<keyword evidence="1" id="KW-0479">Metal-binding</keyword>
<dbReference type="InterPro" id="IPR000306">
    <property type="entry name" value="Znf_FYVE"/>
</dbReference>
<feature type="region of interest" description="Disordered" evidence="5">
    <location>
        <begin position="253"/>
        <end position="275"/>
    </location>
</feature>
<organism evidence="7 8">
    <name type="scientific">Zymoseptoria brevis</name>
    <dbReference type="NCBI Taxonomy" id="1047168"/>
    <lineage>
        <taxon>Eukaryota</taxon>
        <taxon>Fungi</taxon>
        <taxon>Dikarya</taxon>
        <taxon>Ascomycota</taxon>
        <taxon>Pezizomycotina</taxon>
        <taxon>Dothideomycetes</taxon>
        <taxon>Dothideomycetidae</taxon>
        <taxon>Mycosphaerellales</taxon>
        <taxon>Mycosphaerellaceae</taxon>
        <taxon>Zymoseptoria</taxon>
    </lineage>
</organism>
<gene>
    <name evidence="7" type="ORF">TI39_contig380g00004</name>
</gene>
<dbReference type="SMART" id="SM00064">
    <property type="entry name" value="FYVE"/>
    <property type="match status" value="1"/>
</dbReference>
<reference evidence="7 8" key="1">
    <citation type="submission" date="2015-03" db="EMBL/GenBank/DDBJ databases">
        <title>RNA-seq based gene annotation and comparative genomics of four Zymoseptoria species reveal species-specific pathogenicity related genes and transposable element activity.</title>
        <authorList>
            <person name="Grandaubert J."/>
            <person name="Bhattacharyya A."/>
            <person name="Stukenbrock E.H."/>
        </authorList>
    </citation>
    <scope>NUCLEOTIDE SEQUENCE [LARGE SCALE GENOMIC DNA]</scope>
    <source>
        <strain evidence="7 8">Zb18110</strain>
    </source>
</reference>
<dbReference type="InterPro" id="IPR013083">
    <property type="entry name" value="Znf_RING/FYVE/PHD"/>
</dbReference>
<dbReference type="STRING" id="1047168.A0A0F4GP12"/>
<sequence length="297" mass="32346">MATTTIAAPAANTSNYYMNPHAGPSPPATLYSKNHYDPRQSQSQNPSPTSISPTSFHSGHSNHRNNNTARQLRQPRQPLYVPAALRPENKLGRPTDIPTRPRAPDTPPASTDSSFDSVRTDSASTFDLPASPFTSGSSLASFREDASLRRGLTRAESDALSEELGEVTGAPTTAHWKPDASAVACYICAQQFTFFFRRHHCRRCGNLVCDQHIKHTVPLDQNARYHPHGTASKACKSCWDGWKVVRRLHHSRAGSIAESSNSSQGTAMPIPSAAKKSDGFRIGSMARSEGGMVWSTF</sequence>
<keyword evidence="8" id="KW-1185">Reference proteome</keyword>
<keyword evidence="2 4" id="KW-0863">Zinc-finger</keyword>
<evidence type="ECO:0000256" key="5">
    <source>
        <dbReference type="SAM" id="MobiDB-lite"/>
    </source>
</evidence>
<feature type="compositionally biased region" description="Polar residues" evidence="5">
    <location>
        <begin position="113"/>
        <end position="125"/>
    </location>
</feature>
<dbReference type="CDD" id="cd15760">
    <property type="entry name" value="FYVE_scVPS27p_like"/>
    <property type="match status" value="1"/>
</dbReference>
<evidence type="ECO:0000256" key="2">
    <source>
        <dbReference type="ARBA" id="ARBA00022771"/>
    </source>
</evidence>
<evidence type="ECO:0000256" key="3">
    <source>
        <dbReference type="ARBA" id="ARBA00022833"/>
    </source>
</evidence>
<name>A0A0F4GP12_9PEZI</name>
<evidence type="ECO:0000256" key="4">
    <source>
        <dbReference type="PROSITE-ProRule" id="PRU00091"/>
    </source>
</evidence>
<dbReference type="InterPro" id="IPR052113">
    <property type="entry name" value="FYVE-type_Zinc_Finger"/>
</dbReference>
<feature type="compositionally biased region" description="Low complexity" evidence="5">
    <location>
        <begin position="1"/>
        <end position="13"/>
    </location>
</feature>
<dbReference type="PANTHER" id="PTHR39490:SF8">
    <property type="entry name" value="ZINC FINGER FYVE DOMAIN-CONTAINING PROTEIN 21"/>
    <property type="match status" value="1"/>
</dbReference>
<keyword evidence="3" id="KW-0862">Zinc</keyword>
<dbReference type="GO" id="GO:0008270">
    <property type="term" value="F:zinc ion binding"/>
    <property type="evidence" value="ECO:0007669"/>
    <property type="project" value="UniProtKB-KW"/>
</dbReference>
<dbReference type="Proteomes" id="UP000033647">
    <property type="component" value="Unassembled WGS sequence"/>
</dbReference>
<accession>A0A0F4GP12</accession>
<dbReference type="Pfam" id="PF01363">
    <property type="entry name" value="FYVE"/>
    <property type="match status" value="1"/>
</dbReference>
<evidence type="ECO:0000313" key="7">
    <source>
        <dbReference type="EMBL" id="KJX98958.1"/>
    </source>
</evidence>
<dbReference type="OrthoDB" id="10018316at2759"/>
<feature type="region of interest" description="Disordered" evidence="5">
    <location>
        <begin position="1"/>
        <end position="130"/>
    </location>
</feature>
<feature type="compositionally biased region" description="Polar residues" evidence="5">
    <location>
        <begin position="257"/>
        <end position="266"/>
    </location>
</feature>
<evidence type="ECO:0000256" key="1">
    <source>
        <dbReference type="ARBA" id="ARBA00022723"/>
    </source>
</evidence>
<dbReference type="InterPro" id="IPR011011">
    <property type="entry name" value="Znf_FYVE_PHD"/>
</dbReference>
<feature type="domain" description="FYVE-type" evidence="6">
    <location>
        <begin position="179"/>
        <end position="243"/>
    </location>
</feature>
<dbReference type="PANTHER" id="PTHR39490">
    <property type="entry name" value="ARRESTIN DOMAIN-CONTAINING PROTEIN D"/>
    <property type="match status" value="1"/>
</dbReference>
<dbReference type="AlphaFoldDB" id="A0A0F4GP12"/>